<feature type="chain" id="PRO_5016654718" evidence="4">
    <location>
        <begin position="30"/>
        <end position="229"/>
    </location>
</feature>
<feature type="repeat" description="ANK" evidence="3">
    <location>
        <begin position="127"/>
        <end position="159"/>
    </location>
</feature>
<evidence type="ECO:0000256" key="1">
    <source>
        <dbReference type="ARBA" id="ARBA00022737"/>
    </source>
</evidence>
<dbReference type="PROSITE" id="PS50088">
    <property type="entry name" value="ANK_REPEAT"/>
    <property type="match status" value="3"/>
</dbReference>
<dbReference type="InterPro" id="IPR002110">
    <property type="entry name" value="Ankyrin_rpt"/>
</dbReference>
<keyword evidence="4" id="KW-0732">Signal</keyword>
<feature type="signal peptide" evidence="4">
    <location>
        <begin position="1"/>
        <end position="29"/>
    </location>
</feature>
<dbReference type="PRINTS" id="PR01415">
    <property type="entry name" value="ANKYRIN"/>
</dbReference>
<evidence type="ECO:0000256" key="3">
    <source>
        <dbReference type="PROSITE-ProRule" id="PRU00023"/>
    </source>
</evidence>
<evidence type="ECO:0000256" key="2">
    <source>
        <dbReference type="ARBA" id="ARBA00023043"/>
    </source>
</evidence>
<dbReference type="PROSITE" id="PS51257">
    <property type="entry name" value="PROKAR_LIPOPROTEIN"/>
    <property type="match status" value="1"/>
</dbReference>
<dbReference type="EMBL" id="QQAV01000015">
    <property type="protein sequence ID" value="RDI18119.1"/>
    <property type="molecule type" value="Genomic_DNA"/>
</dbReference>
<reference evidence="5 6" key="1">
    <citation type="submission" date="2018-07" db="EMBL/GenBank/DDBJ databases">
        <title>Genomic Encyclopedia of Type Strains, Phase IV (KMG-IV): sequencing the most valuable type-strain genomes for metagenomic binning, comparative biology and taxonomic classification.</title>
        <authorList>
            <person name="Goeker M."/>
        </authorList>
    </citation>
    <scope>NUCLEOTIDE SEQUENCE [LARGE SCALE GENOMIC DNA]</scope>
    <source>
        <strain evidence="5 6">DSM 21352</strain>
    </source>
</reference>
<dbReference type="PANTHER" id="PTHR24198">
    <property type="entry name" value="ANKYRIN REPEAT AND PROTEIN KINASE DOMAIN-CONTAINING PROTEIN"/>
    <property type="match status" value="1"/>
</dbReference>
<keyword evidence="1" id="KW-0677">Repeat</keyword>
<gene>
    <name evidence="5" type="ORF">DFR41_11535</name>
</gene>
<dbReference type="OrthoDB" id="198309at2"/>
<sequence>MSFPARASIARRTLFAFAAALAAASCATASPSDDFFRAVISDNPGAVERLLKQGFDPNGRDPKGQTGLLLALREPSPRVAKVLIASPRVNVDATNASDETPLMMAALKGQKEYVDLLLARDAAVNKPGWAPLHYAATNGHISIMKQLLEQHAFIDAQSPNGTTPLMMAAMYGSAEAVKLLLDEGADIAMKNQLGMTALDFAKRGNRPDAVEMLTRAQQLRPRPAGAGKW</sequence>
<dbReference type="PANTHER" id="PTHR24198:SF165">
    <property type="entry name" value="ANKYRIN REPEAT-CONTAINING PROTEIN-RELATED"/>
    <property type="match status" value="1"/>
</dbReference>
<dbReference type="Pfam" id="PF12796">
    <property type="entry name" value="Ank_2"/>
    <property type="match status" value="2"/>
</dbReference>
<proteinExistence type="predicted"/>
<name>A0A370F4C4_9BURK</name>
<dbReference type="Gene3D" id="1.25.40.20">
    <property type="entry name" value="Ankyrin repeat-containing domain"/>
    <property type="match status" value="2"/>
</dbReference>
<keyword evidence="2 3" id="KW-0040">ANK repeat</keyword>
<protein>
    <submittedName>
        <fullName evidence="5">Uncharacterized protein</fullName>
    </submittedName>
</protein>
<feature type="repeat" description="ANK" evidence="3">
    <location>
        <begin position="97"/>
        <end position="125"/>
    </location>
</feature>
<organism evidence="5 6">
    <name type="scientific">Pseudacidovorax intermedius</name>
    <dbReference type="NCBI Taxonomy" id="433924"/>
    <lineage>
        <taxon>Bacteria</taxon>
        <taxon>Pseudomonadati</taxon>
        <taxon>Pseudomonadota</taxon>
        <taxon>Betaproteobacteria</taxon>
        <taxon>Burkholderiales</taxon>
        <taxon>Comamonadaceae</taxon>
        <taxon>Pseudacidovorax</taxon>
    </lineage>
</organism>
<dbReference type="SMART" id="SM00248">
    <property type="entry name" value="ANK"/>
    <property type="match status" value="5"/>
</dbReference>
<accession>A0A370F4C4</accession>
<evidence type="ECO:0000313" key="6">
    <source>
        <dbReference type="Proteomes" id="UP000255265"/>
    </source>
</evidence>
<evidence type="ECO:0000256" key="4">
    <source>
        <dbReference type="SAM" id="SignalP"/>
    </source>
</evidence>
<dbReference type="AlphaFoldDB" id="A0A370F4C4"/>
<keyword evidence="6" id="KW-1185">Reference proteome</keyword>
<dbReference type="Proteomes" id="UP000255265">
    <property type="component" value="Unassembled WGS sequence"/>
</dbReference>
<dbReference type="SUPFAM" id="SSF48403">
    <property type="entry name" value="Ankyrin repeat"/>
    <property type="match status" value="1"/>
</dbReference>
<feature type="repeat" description="ANK" evidence="3">
    <location>
        <begin position="160"/>
        <end position="192"/>
    </location>
</feature>
<dbReference type="STRING" id="433924.NS331_23200"/>
<dbReference type="PROSITE" id="PS50297">
    <property type="entry name" value="ANK_REP_REGION"/>
    <property type="match status" value="3"/>
</dbReference>
<evidence type="ECO:0000313" key="5">
    <source>
        <dbReference type="EMBL" id="RDI18119.1"/>
    </source>
</evidence>
<comment type="caution">
    <text evidence="5">The sequence shown here is derived from an EMBL/GenBank/DDBJ whole genome shotgun (WGS) entry which is preliminary data.</text>
</comment>
<dbReference type="RefSeq" id="WP_017757188.1">
    <property type="nucleotide sequence ID" value="NZ_QQAV01000015.1"/>
</dbReference>
<dbReference type="InterPro" id="IPR036770">
    <property type="entry name" value="Ankyrin_rpt-contain_sf"/>
</dbReference>